<dbReference type="EMBL" id="UINC01024033">
    <property type="protein sequence ID" value="SVA96896.1"/>
    <property type="molecule type" value="Genomic_DNA"/>
</dbReference>
<name>A0A382A5U3_9ZZZZ</name>
<accession>A0A382A5U3</accession>
<reference evidence="1" key="1">
    <citation type="submission" date="2018-05" db="EMBL/GenBank/DDBJ databases">
        <authorList>
            <person name="Lanie J.A."/>
            <person name="Ng W.-L."/>
            <person name="Kazmierczak K.M."/>
            <person name="Andrzejewski T.M."/>
            <person name="Davidsen T.M."/>
            <person name="Wayne K.J."/>
            <person name="Tettelin H."/>
            <person name="Glass J.I."/>
            <person name="Rusch D."/>
            <person name="Podicherti R."/>
            <person name="Tsui H.-C.T."/>
            <person name="Winkler M.E."/>
        </authorList>
    </citation>
    <scope>NUCLEOTIDE SEQUENCE</scope>
</reference>
<organism evidence="1">
    <name type="scientific">marine metagenome</name>
    <dbReference type="NCBI Taxonomy" id="408172"/>
    <lineage>
        <taxon>unclassified sequences</taxon>
        <taxon>metagenomes</taxon>
        <taxon>ecological metagenomes</taxon>
    </lineage>
</organism>
<protein>
    <submittedName>
        <fullName evidence="1">Uncharacterized protein</fullName>
    </submittedName>
</protein>
<proteinExistence type="predicted"/>
<gene>
    <name evidence="1" type="ORF">METZ01_LOCUS149750</name>
</gene>
<evidence type="ECO:0000313" key="1">
    <source>
        <dbReference type="EMBL" id="SVA96896.1"/>
    </source>
</evidence>
<sequence>MFLQKLFASSLRSSSYLSNGPIYPPFATPNKKWARRNPLCQEVPVRLAQNWPSTFNWALSQKQKSHL</sequence>
<dbReference type="AlphaFoldDB" id="A0A382A5U3"/>